<evidence type="ECO:0000256" key="2">
    <source>
        <dbReference type="ARBA" id="ARBA00022737"/>
    </source>
</evidence>
<organism evidence="5 6">
    <name type="scientific">Exaiptasia diaphana</name>
    <name type="common">Tropical sea anemone</name>
    <name type="synonym">Aiptasia pulchella</name>
    <dbReference type="NCBI Taxonomy" id="2652724"/>
    <lineage>
        <taxon>Eukaryota</taxon>
        <taxon>Metazoa</taxon>
        <taxon>Cnidaria</taxon>
        <taxon>Anthozoa</taxon>
        <taxon>Hexacorallia</taxon>
        <taxon>Actiniaria</taxon>
        <taxon>Aiptasiidae</taxon>
        <taxon>Exaiptasia</taxon>
    </lineage>
</organism>
<dbReference type="PANTHER" id="PTHR10891">
    <property type="entry name" value="EF-HAND CALCIUM-BINDING DOMAIN CONTAINING PROTEIN"/>
    <property type="match status" value="1"/>
</dbReference>
<feature type="domain" description="EF-hand" evidence="4">
    <location>
        <begin position="130"/>
        <end position="160"/>
    </location>
</feature>
<evidence type="ECO:0000256" key="3">
    <source>
        <dbReference type="ARBA" id="ARBA00022837"/>
    </source>
</evidence>
<dbReference type="SMART" id="SM00054">
    <property type="entry name" value="EFh"/>
    <property type="match status" value="4"/>
</dbReference>
<keyword evidence="6" id="KW-1185">Reference proteome</keyword>
<dbReference type="InterPro" id="IPR018247">
    <property type="entry name" value="EF_Hand_1_Ca_BS"/>
</dbReference>
<dbReference type="OrthoDB" id="26525at2759"/>
<dbReference type="AlphaFoldDB" id="A0A913XSX5"/>
<dbReference type="Proteomes" id="UP000887567">
    <property type="component" value="Unplaced"/>
</dbReference>
<dbReference type="Pfam" id="PF13499">
    <property type="entry name" value="EF-hand_7"/>
    <property type="match status" value="2"/>
</dbReference>
<dbReference type="KEGG" id="epa:110247175"/>
<dbReference type="PROSITE" id="PS50222">
    <property type="entry name" value="EF_HAND_2"/>
    <property type="match status" value="4"/>
</dbReference>
<evidence type="ECO:0000313" key="5">
    <source>
        <dbReference type="EnsemblMetazoa" id="XP_020909232.1"/>
    </source>
</evidence>
<keyword evidence="1" id="KW-0479">Metal-binding</keyword>
<keyword evidence="2" id="KW-0677">Repeat</keyword>
<accession>A0A913XSX5</accession>
<dbReference type="GO" id="GO:0005509">
    <property type="term" value="F:calcium ion binding"/>
    <property type="evidence" value="ECO:0007669"/>
    <property type="project" value="InterPro"/>
</dbReference>
<dbReference type="PROSITE" id="PS00018">
    <property type="entry name" value="EF_HAND_1"/>
    <property type="match status" value="3"/>
</dbReference>
<dbReference type="Gene3D" id="1.10.238.10">
    <property type="entry name" value="EF-hand"/>
    <property type="match status" value="2"/>
</dbReference>
<protein>
    <recommendedName>
        <fullName evidence="4">EF-hand domain-containing protein</fullName>
    </recommendedName>
</protein>
<dbReference type="EnsemblMetazoa" id="XM_021053573.2">
    <property type="protein sequence ID" value="XP_020909232.1"/>
    <property type="gene ID" value="LOC110247175"/>
</dbReference>
<feature type="domain" description="EF-hand" evidence="4">
    <location>
        <begin position="92"/>
        <end position="127"/>
    </location>
</feature>
<evidence type="ECO:0000313" key="6">
    <source>
        <dbReference type="Proteomes" id="UP000887567"/>
    </source>
</evidence>
<dbReference type="InterPro" id="IPR002048">
    <property type="entry name" value="EF_hand_dom"/>
</dbReference>
<evidence type="ECO:0000259" key="4">
    <source>
        <dbReference type="PROSITE" id="PS50222"/>
    </source>
</evidence>
<dbReference type="InterPro" id="IPR039647">
    <property type="entry name" value="EF_hand_pair_protein_CML-like"/>
</dbReference>
<reference evidence="5" key="1">
    <citation type="submission" date="2022-11" db="UniProtKB">
        <authorList>
            <consortium name="EnsemblMetazoa"/>
        </authorList>
    </citation>
    <scope>IDENTIFICATION</scope>
</reference>
<feature type="domain" description="EF-hand" evidence="4">
    <location>
        <begin position="12"/>
        <end position="46"/>
    </location>
</feature>
<dbReference type="InterPro" id="IPR011992">
    <property type="entry name" value="EF-hand-dom_pair"/>
</dbReference>
<name>A0A913XSX5_EXADI</name>
<proteinExistence type="predicted"/>
<evidence type="ECO:0000256" key="1">
    <source>
        <dbReference type="ARBA" id="ARBA00022723"/>
    </source>
</evidence>
<dbReference type="SUPFAM" id="SSF47473">
    <property type="entry name" value="EF-hand"/>
    <property type="match status" value="1"/>
</dbReference>
<dbReference type="GeneID" id="110247175"/>
<feature type="domain" description="EF-hand" evidence="4">
    <location>
        <begin position="47"/>
        <end position="82"/>
    </location>
</feature>
<sequence length="161" mass="18504">MASGKSYFSENTPRIVVKSLFTKYDIDGSGRLQRDELMRLLKDDMGMDSKQAEAMALVVDKDGSGSVSFDEFMEWLHDRKGLDTVNDNTKYYYTRKAVDMFKKYDKDGSGTIEVNELKQLLKDVNYKQSLESALKVLDKDGNGKISFPEFLKWLNWIPSDQ</sequence>
<keyword evidence="3" id="KW-0106">Calcium</keyword>
<dbReference type="RefSeq" id="XP_020909232.1">
    <property type="nucleotide sequence ID" value="XM_021053573.2"/>
</dbReference>